<feature type="transmembrane region" description="Helical" evidence="1">
    <location>
        <begin position="93"/>
        <end position="110"/>
    </location>
</feature>
<dbReference type="EMBL" id="PXYV01000012">
    <property type="protein sequence ID" value="PSR22791.1"/>
    <property type="molecule type" value="Genomic_DNA"/>
</dbReference>
<evidence type="ECO:0000256" key="1">
    <source>
        <dbReference type="SAM" id="Phobius"/>
    </source>
</evidence>
<name>A0A2T2WKM2_9FIRM</name>
<feature type="transmembrane region" description="Helical" evidence="1">
    <location>
        <begin position="252"/>
        <end position="269"/>
    </location>
</feature>
<keyword evidence="1" id="KW-0472">Membrane</keyword>
<feature type="transmembrane region" description="Helical" evidence="1">
    <location>
        <begin position="145"/>
        <end position="163"/>
    </location>
</feature>
<dbReference type="Proteomes" id="UP000241848">
    <property type="component" value="Unassembled WGS sequence"/>
</dbReference>
<protein>
    <submittedName>
        <fullName evidence="2">Uncharacterized protein</fullName>
    </submittedName>
</protein>
<keyword evidence="1" id="KW-0812">Transmembrane</keyword>
<sequence>MSSVAAGTWLRPLRKFAKTPKGYALAGLILLTLVAGLSPQGHIGVIHAGLAVATAIVLDTVIARLLGRKLVVPAGGMITGLIVADVLSDLTSGLMVMLTVAIALASKHLLKRGRKPIFNPAALGLAISLASMSTAQSWWAAMPLLSWWHVALLLIVGVVVAVRTKKAWQVLAFLGTYFVEIWLLAIVPGITVATSTAGDALRTPFVNATLFLGFFMLTDPPTTPSRVREQIGFAVLVATVSVVIFWQIGGLAYLLVGLLVGNLWTAWQARRRKSHTGMKFSSETEVVAGSP</sequence>
<reference evidence="2 3" key="1">
    <citation type="journal article" date="2014" name="BMC Genomics">
        <title>Comparison of environmental and isolate Sulfobacillus genomes reveals diverse carbon, sulfur, nitrogen, and hydrogen metabolisms.</title>
        <authorList>
            <person name="Justice N.B."/>
            <person name="Norman A."/>
            <person name="Brown C.T."/>
            <person name="Singh A."/>
            <person name="Thomas B.C."/>
            <person name="Banfield J.F."/>
        </authorList>
    </citation>
    <scope>NUCLEOTIDE SEQUENCE [LARGE SCALE GENOMIC DNA]</scope>
    <source>
        <strain evidence="2">AMDSBA3</strain>
    </source>
</reference>
<feature type="transmembrane region" description="Helical" evidence="1">
    <location>
        <begin position="44"/>
        <end position="63"/>
    </location>
</feature>
<dbReference type="AlphaFoldDB" id="A0A2T2WKM2"/>
<feature type="transmembrane region" description="Helical" evidence="1">
    <location>
        <begin position="70"/>
        <end position="87"/>
    </location>
</feature>
<keyword evidence="1" id="KW-1133">Transmembrane helix</keyword>
<evidence type="ECO:0000313" key="2">
    <source>
        <dbReference type="EMBL" id="PSR22791.1"/>
    </source>
</evidence>
<evidence type="ECO:0000313" key="3">
    <source>
        <dbReference type="Proteomes" id="UP000241848"/>
    </source>
</evidence>
<proteinExistence type="predicted"/>
<feature type="transmembrane region" description="Helical" evidence="1">
    <location>
        <begin position="170"/>
        <end position="194"/>
    </location>
</feature>
<accession>A0A2T2WKM2</accession>
<feature type="transmembrane region" description="Helical" evidence="1">
    <location>
        <begin position="21"/>
        <end position="38"/>
    </location>
</feature>
<feature type="transmembrane region" description="Helical" evidence="1">
    <location>
        <begin position="117"/>
        <end position="139"/>
    </location>
</feature>
<organism evidence="2 3">
    <name type="scientific">Sulfobacillus acidophilus</name>
    <dbReference type="NCBI Taxonomy" id="53633"/>
    <lineage>
        <taxon>Bacteria</taxon>
        <taxon>Bacillati</taxon>
        <taxon>Bacillota</taxon>
        <taxon>Clostridia</taxon>
        <taxon>Eubacteriales</taxon>
        <taxon>Clostridiales Family XVII. Incertae Sedis</taxon>
        <taxon>Sulfobacillus</taxon>
    </lineage>
</organism>
<gene>
    <name evidence="2" type="ORF">C7B45_05525</name>
</gene>
<comment type="caution">
    <text evidence="2">The sequence shown here is derived from an EMBL/GenBank/DDBJ whole genome shotgun (WGS) entry which is preliminary data.</text>
</comment>